<dbReference type="InterPro" id="IPR019734">
    <property type="entry name" value="TPR_rpt"/>
</dbReference>
<feature type="repeat" description="TPR" evidence="2">
    <location>
        <begin position="230"/>
        <end position="263"/>
    </location>
</feature>
<evidence type="ECO:0000256" key="2">
    <source>
        <dbReference type="PROSITE-ProRule" id="PRU00339"/>
    </source>
</evidence>
<sequence>MVLYEQLKLLYDQGLYSNVTALASMILSASESNPDLLTFATKYQTFVYYADSLVNLKEYKKAEAMYRRALQLKKSLAKTKGKSQPFPQGEVTSEVDVKYKAHLCLVNLKQFSQAIGLLESISAKQRTASVNMALAKLYHQNGMERCAITSYKEVLKECPFAVEASQGLLSLGIKLTEVTTLMVNGSVNVNNIDWLSLWVKAHSHLHARELTQAINTFKQLDMKTHLRDNSDVLVSLGEAYYYNGDFQNAMLILERAHCSDPLLVRGMDVFAALLAKEKKMKELESLTAHLISINDNVPEPWIAMAYFCYVAKKGTKAVNFAQKACVLNPRHVEALLLKGTVLLELKKVQDAITNFGEVYKIAPYRYEAHKGLVECYLALHRTREAIAIASSACKQLGQTARALTLYASVLTKDPLSADKAKSLLEKALKQDPTYLNAVYLLAAIYEQERLYEKGIELLKKQMEQQTSCRLHQMLGDFLARTNEHEKALHHFSIALNMDPSNHKAAEGSQRVEQNPESSESFEVDDIADSENEGDLEESEVEAVWSDVEYT</sequence>
<dbReference type="STRING" id="407821.A0A087SXU4"/>
<feature type="region of interest" description="Disordered" evidence="3">
    <location>
        <begin position="499"/>
        <end position="550"/>
    </location>
</feature>
<protein>
    <submittedName>
        <fullName evidence="4">Anaphase-promoting complex subunit 7</fullName>
    </submittedName>
</protein>
<reference evidence="4 5" key="1">
    <citation type="submission" date="2013-11" db="EMBL/GenBank/DDBJ databases">
        <title>Genome sequencing of Stegodyphus mimosarum.</title>
        <authorList>
            <person name="Bechsgaard J."/>
        </authorList>
    </citation>
    <scope>NUCLEOTIDE SEQUENCE [LARGE SCALE GENOMIC DNA]</scope>
</reference>
<keyword evidence="1 2" id="KW-0802">TPR repeat</keyword>
<dbReference type="SMART" id="SM00028">
    <property type="entry name" value="TPR"/>
    <property type="match status" value="7"/>
</dbReference>
<keyword evidence="5" id="KW-1185">Reference proteome</keyword>
<dbReference type="GO" id="GO:0005680">
    <property type="term" value="C:anaphase-promoting complex"/>
    <property type="evidence" value="ECO:0007669"/>
    <property type="project" value="TreeGrafter"/>
</dbReference>
<dbReference type="GO" id="GO:0016567">
    <property type="term" value="P:protein ubiquitination"/>
    <property type="evidence" value="ECO:0007669"/>
    <property type="project" value="TreeGrafter"/>
</dbReference>
<dbReference type="Pfam" id="PF13176">
    <property type="entry name" value="TPR_7"/>
    <property type="match status" value="1"/>
</dbReference>
<dbReference type="Proteomes" id="UP000054359">
    <property type="component" value="Unassembled WGS sequence"/>
</dbReference>
<evidence type="ECO:0000256" key="3">
    <source>
        <dbReference type="SAM" id="MobiDB-lite"/>
    </source>
</evidence>
<dbReference type="PANTHER" id="PTHR12558:SF36">
    <property type="entry name" value="ANAPHASE-PROMOTING COMPLEX SUBUNIT 7"/>
    <property type="match status" value="1"/>
</dbReference>
<dbReference type="SUPFAM" id="SSF48452">
    <property type="entry name" value="TPR-like"/>
    <property type="match status" value="2"/>
</dbReference>
<proteinExistence type="predicted"/>
<dbReference type="GO" id="GO:0051301">
    <property type="term" value="P:cell division"/>
    <property type="evidence" value="ECO:0007669"/>
    <property type="project" value="TreeGrafter"/>
</dbReference>
<evidence type="ECO:0000313" key="4">
    <source>
        <dbReference type="EMBL" id="KFM57683.1"/>
    </source>
</evidence>
<accession>A0A087SXU4</accession>
<dbReference type="OMA" id="MGECYYY"/>
<dbReference type="PANTHER" id="PTHR12558">
    <property type="entry name" value="CELL DIVISION CYCLE 16,23,27"/>
    <property type="match status" value="1"/>
</dbReference>
<dbReference type="InterPro" id="IPR011990">
    <property type="entry name" value="TPR-like_helical_dom_sf"/>
</dbReference>
<organism evidence="4 5">
    <name type="scientific">Stegodyphus mimosarum</name>
    <name type="common">African social velvet spider</name>
    <dbReference type="NCBI Taxonomy" id="407821"/>
    <lineage>
        <taxon>Eukaryota</taxon>
        <taxon>Metazoa</taxon>
        <taxon>Ecdysozoa</taxon>
        <taxon>Arthropoda</taxon>
        <taxon>Chelicerata</taxon>
        <taxon>Arachnida</taxon>
        <taxon>Araneae</taxon>
        <taxon>Araneomorphae</taxon>
        <taxon>Entelegynae</taxon>
        <taxon>Eresoidea</taxon>
        <taxon>Eresidae</taxon>
        <taxon>Stegodyphus</taxon>
    </lineage>
</organism>
<dbReference type="OrthoDB" id="308440at2759"/>
<dbReference type="AlphaFoldDB" id="A0A087SXU4"/>
<dbReference type="Pfam" id="PF14559">
    <property type="entry name" value="TPR_19"/>
    <property type="match status" value="2"/>
</dbReference>
<dbReference type="Pfam" id="PF13181">
    <property type="entry name" value="TPR_8"/>
    <property type="match status" value="1"/>
</dbReference>
<dbReference type="GO" id="GO:0045842">
    <property type="term" value="P:positive regulation of mitotic metaphase/anaphase transition"/>
    <property type="evidence" value="ECO:0007669"/>
    <property type="project" value="TreeGrafter"/>
</dbReference>
<feature type="repeat" description="TPR" evidence="2">
    <location>
        <begin position="468"/>
        <end position="501"/>
    </location>
</feature>
<evidence type="ECO:0000313" key="5">
    <source>
        <dbReference type="Proteomes" id="UP000054359"/>
    </source>
</evidence>
<dbReference type="PROSITE" id="PS50005">
    <property type="entry name" value="TPR"/>
    <property type="match status" value="2"/>
</dbReference>
<feature type="compositionally biased region" description="Acidic residues" evidence="3">
    <location>
        <begin position="519"/>
        <end position="540"/>
    </location>
</feature>
<feature type="non-terminal residue" evidence="4">
    <location>
        <position position="550"/>
    </location>
</feature>
<gene>
    <name evidence="4" type="ORF">X975_13557</name>
</gene>
<dbReference type="EMBL" id="KK112446">
    <property type="protein sequence ID" value="KFM57683.1"/>
    <property type="molecule type" value="Genomic_DNA"/>
</dbReference>
<name>A0A087SXU4_STEMI</name>
<dbReference type="Gene3D" id="1.25.40.10">
    <property type="entry name" value="Tetratricopeptide repeat domain"/>
    <property type="match status" value="4"/>
</dbReference>
<evidence type="ECO:0000256" key="1">
    <source>
        <dbReference type="ARBA" id="ARBA00022803"/>
    </source>
</evidence>